<accession>A0A897NCF5</accession>
<dbReference type="SMART" id="SM00260">
    <property type="entry name" value="CheW"/>
    <property type="match status" value="1"/>
</dbReference>
<dbReference type="GO" id="GO:0005829">
    <property type="term" value="C:cytosol"/>
    <property type="evidence" value="ECO:0007669"/>
    <property type="project" value="TreeGrafter"/>
</dbReference>
<keyword evidence="3" id="KW-1185">Reference proteome</keyword>
<dbReference type="PANTHER" id="PTHR22617">
    <property type="entry name" value="CHEMOTAXIS SENSOR HISTIDINE KINASE-RELATED"/>
    <property type="match status" value="1"/>
</dbReference>
<dbReference type="GeneID" id="68853281"/>
<dbReference type="SUPFAM" id="SSF50341">
    <property type="entry name" value="CheW-like"/>
    <property type="match status" value="1"/>
</dbReference>
<dbReference type="GO" id="GO:0007165">
    <property type="term" value="P:signal transduction"/>
    <property type="evidence" value="ECO:0007669"/>
    <property type="project" value="InterPro"/>
</dbReference>
<dbReference type="Pfam" id="PF01584">
    <property type="entry name" value="CheW"/>
    <property type="match status" value="1"/>
</dbReference>
<dbReference type="InterPro" id="IPR036061">
    <property type="entry name" value="CheW-like_dom_sf"/>
</dbReference>
<name>A0A897NCF5_9EURY</name>
<dbReference type="PANTHER" id="PTHR22617:SF23">
    <property type="entry name" value="CHEMOTAXIS PROTEIN CHEW"/>
    <property type="match status" value="1"/>
</dbReference>
<reference evidence="2 3" key="1">
    <citation type="submission" date="2020-11" db="EMBL/GenBank/DDBJ databases">
        <title>Carbohydrate-dependent, anaerobic sulfur respiration: A novel catabolism in halophilic archaea.</title>
        <authorList>
            <person name="Sorokin D.Y."/>
            <person name="Messina E."/>
            <person name="Smedile F."/>
            <person name="La Cono V."/>
            <person name="Hallsworth J.E."/>
            <person name="Yakimov M.M."/>
        </authorList>
    </citation>
    <scope>NUCLEOTIDE SEQUENCE [LARGE SCALE GENOMIC DNA]</scope>
    <source>
        <strain evidence="2 3">HSR12-2</strain>
    </source>
</reference>
<dbReference type="Gene3D" id="2.30.30.40">
    <property type="entry name" value="SH3 Domains"/>
    <property type="match status" value="1"/>
</dbReference>
<dbReference type="RefSeq" id="WP_229110216.1">
    <property type="nucleotide sequence ID" value="NZ_CP064788.1"/>
</dbReference>
<dbReference type="Proteomes" id="UP000662973">
    <property type="component" value="Chromosome"/>
</dbReference>
<organism evidence="2 3">
    <name type="scientific">Halapricum desulfuricans</name>
    <dbReference type="NCBI Taxonomy" id="2841257"/>
    <lineage>
        <taxon>Archaea</taxon>
        <taxon>Methanobacteriati</taxon>
        <taxon>Methanobacteriota</taxon>
        <taxon>Stenosarchaea group</taxon>
        <taxon>Halobacteria</taxon>
        <taxon>Halobacteriales</taxon>
        <taxon>Haloarculaceae</taxon>
        <taxon>Halapricum</taxon>
    </lineage>
</organism>
<dbReference type="KEGG" id="hds:HSR122_2687"/>
<protein>
    <submittedName>
        <fullName evidence="2">Chemotaxis signal transduction protein</fullName>
    </submittedName>
</protein>
<sequence>MSDATNQVLEFQLGDETYCVSIDYVTEIVDVGELTSVPNAPPHVEGVMDLRGHTTSIVNPKVVFDIDGGDPSRIIVFDPEIADDEQGAVGWLVDEVHQVSQVDPENVDRSPTSDDVDSVRGVVKRDGGFVIWVNPDAIRTA</sequence>
<evidence type="ECO:0000313" key="2">
    <source>
        <dbReference type="EMBL" id="QSG10061.1"/>
    </source>
</evidence>
<dbReference type="InterPro" id="IPR039315">
    <property type="entry name" value="CheW"/>
</dbReference>
<dbReference type="InterPro" id="IPR002545">
    <property type="entry name" value="CheW-lke_dom"/>
</dbReference>
<dbReference type="EMBL" id="CP064788">
    <property type="protein sequence ID" value="QSG10061.1"/>
    <property type="molecule type" value="Genomic_DNA"/>
</dbReference>
<evidence type="ECO:0000259" key="1">
    <source>
        <dbReference type="PROSITE" id="PS50851"/>
    </source>
</evidence>
<feature type="domain" description="CheW-like" evidence="1">
    <location>
        <begin position="5"/>
        <end position="141"/>
    </location>
</feature>
<dbReference type="PROSITE" id="PS50851">
    <property type="entry name" value="CHEW"/>
    <property type="match status" value="1"/>
</dbReference>
<evidence type="ECO:0000313" key="3">
    <source>
        <dbReference type="Proteomes" id="UP000662973"/>
    </source>
</evidence>
<dbReference type="GO" id="GO:0006935">
    <property type="term" value="P:chemotaxis"/>
    <property type="evidence" value="ECO:0007669"/>
    <property type="project" value="InterPro"/>
</dbReference>
<dbReference type="AlphaFoldDB" id="A0A897NCF5"/>
<dbReference type="Gene3D" id="2.40.50.180">
    <property type="entry name" value="CheA-289, Domain 4"/>
    <property type="match status" value="1"/>
</dbReference>
<gene>
    <name evidence="2" type="primary">cheW3</name>
    <name evidence="2" type="ORF">HSR122_2687</name>
</gene>
<proteinExistence type="predicted"/>